<evidence type="ECO:0000313" key="1">
    <source>
        <dbReference type="EMBL" id="KAF9073045.1"/>
    </source>
</evidence>
<gene>
    <name evidence="1" type="ORF">BDP27DRAFT_1417509</name>
</gene>
<comment type="caution">
    <text evidence="1">The sequence shown here is derived from an EMBL/GenBank/DDBJ whole genome shotgun (WGS) entry which is preliminary data.</text>
</comment>
<dbReference type="OrthoDB" id="8300194at2759"/>
<dbReference type="PANTHER" id="PTHR21310">
    <property type="entry name" value="AMINOGLYCOSIDE PHOSPHOTRANSFERASE-RELATED-RELATED"/>
    <property type="match status" value="1"/>
</dbReference>
<dbReference type="AlphaFoldDB" id="A0A9P5Q3R3"/>
<dbReference type="EMBL" id="JADNRY010000020">
    <property type="protein sequence ID" value="KAF9073045.1"/>
    <property type="molecule type" value="Genomic_DNA"/>
</dbReference>
<reference evidence="1" key="1">
    <citation type="submission" date="2020-11" db="EMBL/GenBank/DDBJ databases">
        <authorList>
            <consortium name="DOE Joint Genome Institute"/>
            <person name="Ahrendt S."/>
            <person name="Riley R."/>
            <person name="Andreopoulos W."/>
            <person name="Labutti K."/>
            <person name="Pangilinan J."/>
            <person name="Ruiz-Duenas F.J."/>
            <person name="Barrasa J.M."/>
            <person name="Sanchez-Garcia M."/>
            <person name="Camarero S."/>
            <person name="Miyauchi S."/>
            <person name="Serrano A."/>
            <person name="Linde D."/>
            <person name="Babiker R."/>
            <person name="Drula E."/>
            <person name="Ayuso-Fernandez I."/>
            <person name="Pacheco R."/>
            <person name="Padilla G."/>
            <person name="Ferreira P."/>
            <person name="Barriuso J."/>
            <person name="Kellner H."/>
            <person name="Castanera R."/>
            <person name="Alfaro M."/>
            <person name="Ramirez L."/>
            <person name="Pisabarro A.G."/>
            <person name="Kuo A."/>
            <person name="Tritt A."/>
            <person name="Lipzen A."/>
            <person name="He G."/>
            <person name="Yan M."/>
            <person name="Ng V."/>
            <person name="Cullen D."/>
            <person name="Martin F."/>
            <person name="Rosso M.-N."/>
            <person name="Henrissat B."/>
            <person name="Hibbett D."/>
            <person name="Martinez A.T."/>
            <person name="Grigoriev I.V."/>
        </authorList>
    </citation>
    <scope>NUCLEOTIDE SEQUENCE</scope>
    <source>
        <strain evidence="1">AH 40177</strain>
    </source>
</reference>
<keyword evidence="2" id="KW-1185">Reference proteome</keyword>
<protein>
    <recommendedName>
        <fullName evidence="3">Aminoglycoside phosphotransferase domain-containing protein</fullName>
    </recommendedName>
</protein>
<name>A0A9P5Q3R3_9AGAR</name>
<organism evidence="1 2">
    <name type="scientific">Rhodocollybia butyracea</name>
    <dbReference type="NCBI Taxonomy" id="206335"/>
    <lineage>
        <taxon>Eukaryota</taxon>
        <taxon>Fungi</taxon>
        <taxon>Dikarya</taxon>
        <taxon>Basidiomycota</taxon>
        <taxon>Agaricomycotina</taxon>
        <taxon>Agaricomycetes</taxon>
        <taxon>Agaricomycetidae</taxon>
        <taxon>Agaricales</taxon>
        <taxon>Marasmiineae</taxon>
        <taxon>Omphalotaceae</taxon>
        <taxon>Rhodocollybia</taxon>
    </lineage>
</organism>
<sequence length="262" mass="29469">MAEILDQLLGVAELTRKDTDILNPSPSDAWSDAEVIERLKTAPALPDAIFTVGVRSYCNVHDLCADTVVKRNICESTLPAAQARVLAFVHEHTSIPVPRVRRCVNDELGLQHYILMEKIPGKRLDRASAVYKRRHAPGPMSNKPERCEGIWPLFPLRPAGPFKTSRELVASLDKSEKHTIDYTEPMALTHGDISMRNVIVGDDGKLWLVDWEWSAFYPLCFEYIATMGAAMLERAPDSWKKHIPIVTDGASVKELDAIWEKR</sequence>
<dbReference type="PANTHER" id="PTHR21310:SF39">
    <property type="entry name" value="AMINOGLYCOSIDE PHOSPHOTRANSFERASE DOMAIN-CONTAINING PROTEIN"/>
    <property type="match status" value="1"/>
</dbReference>
<accession>A0A9P5Q3R3</accession>
<evidence type="ECO:0008006" key="3">
    <source>
        <dbReference type="Google" id="ProtNLM"/>
    </source>
</evidence>
<dbReference type="Gene3D" id="3.90.1200.10">
    <property type="match status" value="1"/>
</dbReference>
<dbReference type="InterPro" id="IPR011009">
    <property type="entry name" value="Kinase-like_dom_sf"/>
</dbReference>
<dbReference type="SUPFAM" id="SSF56112">
    <property type="entry name" value="Protein kinase-like (PK-like)"/>
    <property type="match status" value="1"/>
</dbReference>
<dbReference type="InterPro" id="IPR051678">
    <property type="entry name" value="AGP_Transferase"/>
</dbReference>
<proteinExistence type="predicted"/>
<evidence type="ECO:0000313" key="2">
    <source>
        <dbReference type="Proteomes" id="UP000772434"/>
    </source>
</evidence>
<dbReference type="Proteomes" id="UP000772434">
    <property type="component" value="Unassembled WGS sequence"/>
</dbReference>